<dbReference type="RefSeq" id="WP_161233915.1">
    <property type="nucleotide sequence ID" value="NZ_WWVI01000028.1"/>
</dbReference>
<name>A0A6L8T4J6_9FIRM</name>
<reference evidence="1 2" key="1">
    <citation type="journal article" date="2019" name="Nat. Med.">
        <title>A library of human gut bacterial isolates paired with longitudinal multiomics data enables mechanistic microbiome research.</title>
        <authorList>
            <person name="Poyet M."/>
            <person name="Groussin M."/>
            <person name="Gibbons S.M."/>
            <person name="Avila-Pacheco J."/>
            <person name="Jiang X."/>
            <person name="Kearney S.M."/>
            <person name="Perrotta A.R."/>
            <person name="Berdy B."/>
            <person name="Zhao S."/>
            <person name="Lieberman T.D."/>
            <person name="Swanson P.K."/>
            <person name="Smith M."/>
            <person name="Roesemann S."/>
            <person name="Alexander J.E."/>
            <person name="Rich S.A."/>
            <person name="Livny J."/>
            <person name="Vlamakis H."/>
            <person name="Clish C."/>
            <person name="Bullock K."/>
            <person name="Deik A."/>
            <person name="Scott J."/>
            <person name="Pierce K.A."/>
            <person name="Xavier R.J."/>
            <person name="Alm E.J."/>
        </authorList>
    </citation>
    <scope>NUCLEOTIDE SEQUENCE [LARGE SCALE GENOMIC DNA]</scope>
    <source>
        <strain evidence="1 2">BIOML-A1</strain>
    </source>
</reference>
<proteinExistence type="predicted"/>
<evidence type="ECO:0000313" key="2">
    <source>
        <dbReference type="Proteomes" id="UP000477285"/>
    </source>
</evidence>
<organism evidence="1 2">
    <name type="scientific">Blautia wexlerae</name>
    <dbReference type="NCBI Taxonomy" id="418240"/>
    <lineage>
        <taxon>Bacteria</taxon>
        <taxon>Bacillati</taxon>
        <taxon>Bacillota</taxon>
        <taxon>Clostridia</taxon>
        <taxon>Lachnospirales</taxon>
        <taxon>Lachnospiraceae</taxon>
        <taxon>Blautia</taxon>
    </lineage>
</organism>
<dbReference type="EMBL" id="WWVQ01000031">
    <property type="protein sequence ID" value="MZL34073.1"/>
    <property type="molecule type" value="Genomic_DNA"/>
</dbReference>
<protein>
    <submittedName>
        <fullName evidence="1">Uncharacterized protein</fullName>
    </submittedName>
</protein>
<dbReference type="Proteomes" id="UP000477285">
    <property type="component" value="Unassembled WGS sequence"/>
</dbReference>
<dbReference type="AlphaFoldDB" id="A0A6L8T4J6"/>
<gene>
    <name evidence="1" type="ORF">GT728_12885</name>
</gene>
<comment type="caution">
    <text evidence="1">The sequence shown here is derived from an EMBL/GenBank/DDBJ whole genome shotgun (WGS) entry which is preliminary data.</text>
</comment>
<sequence length="66" mass="7367">MKQIDKIKKDIAEIMEPFELAGYLDGIATAAAIYCKKEYPDEVIFKDGKLKGITVCGMSCYLESEV</sequence>
<accession>A0A6L8T4J6</accession>
<evidence type="ECO:0000313" key="1">
    <source>
        <dbReference type="EMBL" id="MZL34073.1"/>
    </source>
</evidence>